<organism evidence="2 3">
    <name type="scientific">Candidatus Onthenecus intestinigallinarum</name>
    <dbReference type="NCBI Taxonomy" id="2840875"/>
    <lineage>
        <taxon>Bacteria</taxon>
        <taxon>Bacillati</taxon>
        <taxon>Bacillota</taxon>
        <taxon>Clostridia</taxon>
        <taxon>Eubacteriales</taxon>
        <taxon>Candidatus Onthenecus</taxon>
    </lineage>
</organism>
<dbReference type="InterPro" id="IPR016195">
    <property type="entry name" value="Pol/histidinol_Pase-like"/>
</dbReference>
<evidence type="ECO:0000313" key="3">
    <source>
        <dbReference type="Proteomes" id="UP000886887"/>
    </source>
</evidence>
<dbReference type="SMART" id="SM00481">
    <property type="entry name" value="POLIIIAc"/>
    <property type="match status" value="1"/>
</dbReference>
<dbReference type="InterPro" id="IPR052018">
    <property type="entry name" value="PHP_domain"/>
</dbReference>
<comment type="caution">
    <text evidence="2">The sequence shown here is derived from an EMBL/GenBank/DDBJ whole genome shotgun (WGS) entry which is preliminary data.</text>
</comment>
<proteinExistence type="predicted"/>
<evidence type="ECO:0000259" key="1">
    <source>
        <dbReference type="SMART" id="SM00481"/>
    </source>
</evidence>
<dbReference type="Pfam" id="PF02811">
    <property type="entry name" value="PHP"/>
    <property type="match status" value="1"/>
</dbReference>
<dbReference type="InterPro" id="IPR003141">
    <property type="entry name" value="Pol/His_phosphatase_N"/>
</dbReference>
<dbReference type="GO" id="GO:0035312">
    <property type="term" value="F:5'-3' DNA exonuclease activity"/>
    <property type="evidence" value="ECO:0007669"/>
    <property type="project" value="TreeGrafter"/>
</dbReference>
<dbReference type="SUPFAM" id="SSF89550">
    <property type="entry name" value="PHP domain-like"/>
    <property type="match status" value="1"/>
</dbReference>
<protein>
    <submittedName>
        <fullName evidence="2">PHP domain-containing protein</fullName>
    </submittedName>
</protein>
<dbReference type="PANTHER" id="PTHR42924">
    <property type="entry name" value="EXONUCLEASE"/>
    <property type="match status" value="1"/>
</dbReference>
<dbReference type="Gene3D" id="1.10.150.650">
    <property type="match status" value="1"/>
</dbReference>
<dbReference type="Gene3D" id="3.20.20.140">
    <property type="entry name" value="Metal-dependent hydrolases"/>
    <property type="match status" value="1"/>
</dbReference>
<dbReference type="AlphaFoldDB" id="A0A9D1CR97"/>
<dbReference type="EMBL" id="DVFJ01000036">
    <property type="protein sequence ID" value="HIQ72425.1"/>
    <property type="molecule type" value="Genomic_DNA"/>
</dbReference>
<name>A0A9D1CR97_9FIRM</name>
<dbReference type="InterPro" id="IPR004013">
    <property type="entry name" value="PHP_dom"/>
</dbReference>
<dbReference type="Proteomes" id="UP000886887">
    <property type="component" value="Unassembled WGS sequence"/>
</dbReference>
<feature type="domain" description="Polymerase/histidinol phosphatase N-terminal" evidence="1">
    <location>
        <begin position="3"/>
        <end position="68"/>
    </location>
</feature>
<reference evidence="2" key="1">
    <citation type="submission" date="2020-10" db="EMBL/GenBank/DDBJ databases">
        <authorList>
            <person name="Gilroy R."/>
        </authorList>
    </citation>
    <scope>NUCLEOTIDE SEQUENCE</scope>
    <source>
        <strain evidence="2">ChiSxjej2B14-6234</strain>
    </source>
</reference>
<dbReference type="CDD" id="cd07438">
    <property type="entry name" value="PHP_HisPPase_AMP"/>
    <property type="match status" value="1"/>
</dbReference>
<reference evidence="2" key="2">
    <citation type="journal article" date="2021" name="PeerJ">
        <title>Extensive microbial diversity within the chicken gut microbiome revealed by metagenomics and culture.</title>
        <authorList>
            <person name="Gilroy R."/>
            <person name="Ravi A."/>
            <person name="Getino M."/>
            <person name="Pursley I."/>
            <person name="Horton D.L."/>
            <person name="Alikhan N.F."/>
            <person name="Baker D."/>
            <person name="Gharbi K."/>
            <person name="Hall N."/>
            <person name="Watson M."/>
            <person name="Adriaenssens E.M."/>
            <person name="Foster-Nyarko E."/>
            <person name="Jarju S."/>
            <person name="Secka A."/>
            <person name="Antonio M."/>
            <person name="Oren A."/>
            <person name="Chaudhuri R.R."/>
            <person name="La Ragione R."/>
            <person name="Hildebrand F."/>
            <person name="Pallen M.J."/>
        </authorList>
    </citation>
    <scope>NUCLEOTIDE SEQUENCE</scope>
    <source>
        <strain evidence="2">ChiSxjej2B14-6234</strain>
    </source>
</reference>
<accession>A0A9D1CR97</accession>
<dbReference type="PANTHER" id="PTHR42924:SF3">
    <property type="entry name" value="POLYMERASE_HISTIDINOL PHOSPHATASE N-TERMINAL DOMAIN-CONTAINING PROTEIN"/>
    <property type="match status" value="1"/>
</dbReference>
<sequence length="291" mass="31045">MRADLHVHTTASDGACTPGEVVSAAAQAGFDLLAVTDHDTIGGIRAAMARAQELGMALLPGVELSVVSAGSDREIHLLGYGLHPDDPGLAAYFDRKEREREARAQAMVERVRALGMDVRFEEVRAMAGGVISRSHIAKRMVELGCVGSVKEAFERFLNPGRPAYVPREATTMAQGCALLRAAGAVSVLAHPGLLRMGETALEACVAEWQGQGLQGLEAFHPSHQANHARFLYGLARRRGLLVTGGSDYHGEAMRPTHLGDGLAGWESCDADVRALWHAAGTRCGRLPDEPI</sequence>
<gene>
    <name evidence="2" type="ORF">IAB73_09500</name>
</gene>
<dbReference type="GO" id="GO:0004534">
    <property type="term" value="F:5'-3' RNA exonuclease activity"/>
    <property type="evidence" value="ECO:0007669"/>
    <property type="project" value="TreeGrafter"/>
</dbReference>
<evidence type="ECO:0000313" key="2">
    <source>
        <dbReference type="EMBL" id="HIQ72425.1"/>
    </source>
</evidence>